<evidence type="ECO:0000313" key="2">
    <source>
        <dbReference type="Proteomes" id="UP000078200"/>
    </source>
</evidence>
<name>A0A1A9VHX1_GLOAU</name>
<evidence type="ECO:0000313" key="1">
    <source>
        <dbReference type="EnsemblMetazoa" id="GAUT038012-PA"/>
    </source>
</evidence>
<dbReference type="AlphaFoldDB" id="A0A1A9VHX1"/>
<accession>A0A1A9VHX1</accession>
<reference evidence="1" key="1">
    <citation type="submission" date="2020-05" db="UniProtKB">
        <authorList>
            <consortium name="EnsemblMetazoa"/>
        </authorList>
    </citation>
    <scope>IDENTIFICATION</scope>
    <source>
        <strain evidence="1">TTRI</strain>
    </source>
</reference>
<organism evidence="1 2">
    <name type="scientific">Glossina austeni</name>
    <name type="common">Savannah tsetse fly</name>
    <dbReference type="NCBI Taxonomy" id="7395"/>
    <lineage>
        <taxon>Eukaryota</taxon>
        <taxon>Metazoa</taxon>
        <taxon>Ecdysozoa</taxon>
        <taxon>Arthropoda</taxon>
        <taxon>Hexapoda</taxon>
        <taxon>Insecta</taxon>
        <taxon>Pterygota</taxon>
        <taxon>Neoptera</taxon>
        <taxon>Endopterygota</taxon>
        <taxon>Diptera</taxon>
        <taxon>Brachycera</taxon>
        <taxon>Muscomorpha</taxon>
        <taxon>Hippoboscoidea</taxon>
        <taxon>Glossinidae</taxon>
        <taxon>Glossina</taxon>
    </lineage>
</organism>
<dbReference type="VEuPathDB" id="VectorBase:GAUT038012"/>
<sequence>MTQYLKHTGKLIKRQLKFAISPYRPQSTEIYKEDVSETPTKMVYGQNACFPAEYSVQEPTSNSDVFLSTNKEYFKNVHTSIQHHEDIDCGLYVLKDFFTTD</sequence>
<keyword evidence="2" id="KW-1185">Reference proteome</keyword>
<dbReference type="EnsemblMetazoa" id="GAUT038012-RA">
    <property type="protein sequence ID" value="GAUT038012-PA"/>
    <property type="gene ID" value="GAUT038012"/>
</dbReference>
<dbReference type="Proteomes" id="UP000078200">
    <property type="component" value="Unassembled WGS sequence"/>
</dbReference>
<protein>
    <submittedName>
        <fullName evidence="1">Uncharacterized protein</fullName>
    </submittedName>
</protein>
<proteinExistence type="predicted"/>